<dbReference type="AlphaFoldDB" id="A0AAQ3L0D8"/>
<dbReference type="EMBL" id="CP136897">
    <property type="protein sequence ID" value="WOL18402.1"/>
    <property type="molecule type" value="Genomic_DNA"/>
</dbReference>
<name>A0AAQ3L0D8_9LILI</name>
<sequence length="179" mass="20136">MKALHIRRETWLQNNFFLSVSILIATLLPLFCPFFSKVFVFFCPLLISTSVCSAAVYVFILSGKEAANGVFFSIGENSAHGGVLKFYDEINLSICNDNIKMACFFLKSDSVLTNSSLNEEGEKITFAGKLEMDHGTGDFDEGVALLKVDNMAEGVWNYYLGRYSRWHYQKGMLYGDIDD</sequence>
<evidence type="ECO:0000313" key="3">
    <source>
        <dbReference type="Proteomes" id="UP001327560"/>
    </source>
</evidence>
<keyword evidence="3" id="KW-1185">Reference proteome</keyword>
<reference evidence="2 3" key="1">
    <citation type="submission" date="2023-10" db="EMBL/GenBank/DDBJ databases">
        <title>Chromosome-scale genome assembly provides insights into flower coloration mechanisms of Canna indica.</title>
        <authorList>
            <person name="Li C."/>
        </authorList>
    </citation>
    <scope>NUCLEOTIDE SEQUENCE [LARGE SCALE GENOMIC DNA]</scope>
    <source>
        <tissue evidence="2">Flower</tissue>
    </source>
</reference>
<feature type="transmembrane region" description="Helical" evidence="1">
    <location>
        <begin position="38"/>
        <end position="60"/>
    </location>
</feature>
<keyword evidence="1" id="KW-0472">Membrane</keyword>
<keyword evidence="1" id="KW-0812">Transmembrane</keyword>
<proteinExistence type="predicted"/>
<feature type="transmembrane region" description="Helical" evidence="1">
    <location>
        <begin position="12"/>
        <end position="32"/>
    </location>
</feature>
<evidence type="ECO:0000313" key="2">
    <source>
        <dbReference type="EMBL" id="WOL18402.1"/>
    </source>
</evidence>
<organism evidence="2 3">
    <name type="scientific">Canna indica</name>
    <name type="common">Indian-shot</name>
    <dbReference type="NCBI Taxonomy" id="4628"/>
    <lineage>
        <taxon>Eukaryota</taxon>
        <taxon>Viridiplantae</taxon>
        <taxon>Streptophyta</taxon>
        <taxon>Embryophyta</taxon>
        <taxon>Tracheophyta</taxon>
        <taxon>Spermatophyta</taxon>
        <taxon>Magnoliopsida</taxon>
        <taxon>Liliopsida</taxon>
        <taxon>Zingiberales</taxon>
        <taxon>Cannaceae</taxon>
        <taxon>Canna</taxon>
    </lineage>
</organism>
<keyword evidence="1" id="KW-1133">Transmembrane helix</keyword>
<protein>
    <submittedName>
        <fullName evidence="2">Uncharacterized protein</fullName>
    </submittedName>
</protein>
<dbReference type="Proteomes" id="UP001327560">
    <property type="component" value="Chromosome 8"/>
</dbReference>
<gene>
    <name evidence="2" type="ORF">Cni_G27197</name>
</gene>
<evidence type="ECO:0000256" key="1">
    <source>
        <dbReference type="SAM" id="Phobius"/>
    </source>
</evidence>
<accession>A0AAQ3L0D8</accession>